<dbReference type="EMBL" id="DVHN01000020">
    <property type="protein sequence ID" value="HIR87692.1"/>
    <property type="molecule type" value="Genomic_DNA"/>
</dbReference>
<accession>A0A9D1JC69</accession>
<proteinExistence type="predicted"/>
<dbReference type="PROSITE" id="PS51257">
    <property type="entry name" value="PROKAR_LIPOPROTEIN"/>
    <property type="match status" value="1"/>
</dbReference>
<comment type="caution">
    <text evidence="2">The sequence shown here is derived from an EMBL/GenBank/DDBJ whole genome shotgun (WGS) entry which is preliminary data.</text>
</comment>
<organism evidence="2 3">
    <name type="scientific">Candidatus Fimimorpha faecalis</name>
    <dbReference type="NCBI Taxonomy" id="2840824"/>
    <lineage>
        <taxon>Bacteria</taxon>
        <taxon>Bacillati</taxon>
        <taxon>Bacillota</taxon>
        <taxon>Clostridia</taxon>
        <taxon>Eubacteriales</taxon>
        <taxon>Candidatus Fimimorpha</taxon>
    </lineage>
</organism>
<evidence type="ECO:0000313" key="3">
    <source>
        <dbReference type="Proteomes" id="UP000824201"/>
    </source>
</evidence>
<reference evidence="2" key="1">
    <citation type="submission" date="2020-10" db="EMBL/GenBank/DDBJ databases">
        <authorList>
            <person name="Gilroy R."/>
        </authorList>
    </citation>
    <scope>NUCLEOTIDE SEQUENCE</scope>
    <source>
        <strain evidence="2">ChiW13-3771</strain>
    </source>
</reference>
<feature type="signal peptide" evidence="1">
    <location>
        <begin position="1"/>
        <end position="20"/>
    </location>
</feature>
<evidence type="ECO:0008006" key="4">
    <source>
        <dbReference type="Google" id="ProtNLM"/>
    </source>
</evidence>
<protein>
    <recommendedName>
        <fullName evidence="4">Bypass of forespore C C-terminal domain-containing protein</fullName>
    </recommendedName>
</protein>
<evidence type="ECO:0000256" key="1">
    <source>
        <dbReference type="SAM" id="SignalP"/>
    </source>
</evidence>
<evidence type="ECO:0000313" key="2">
    <source>
        <dbReference type="EMBL" id="HIR87692.1"/>
    </source>
</evidence>
<reference evidence="2" key="2">
    <citation type="journal article" date="2021" name="PeerJ">
        <title>Extensive microbial diversity within the chicken gut microbiome revealed by metagenomics and culture.</title>
        <authorList>
            <person name="Gilroy R."/>
            <person name="Ravi A."/>
            <person name="Getino M."/>
            <person name="Pursley I."/>
            <person name="Horton D.L."/>
            <person name="Alikhan N.F."/>
            <person name="Baker D."/>
            <person name="Gharbi K."/>
            <person name="Hall N."/>
            <person name="Watson M."/>
            <person name="Adriaenssens E.M."/>
            <person name="Foster-Nyarko E."/>
            <person name="Jarju S."/>
            <person name="Secka A."/>
            <person name="Antonio M."/>
            <person name="Oren A."/>
            <person name="Chaudhuri R.R."/>
            <person name="La Ragione R."/>
            <person name="Hildebrand F."/>
            <person name="Pallen M.J."/>
        </authorList>
    </citation>
    <scope>NUCLEOTIDE SEQUENCE</scope>
    <source>
        <strain evidence="2">ChiW13-3771</strain>
    </source>
</reference>
<sequence length="203" mass="23082">MRKKSNLLMLILIAAITASGCNSVQTVDSTTTNTVPITNTSSLDSSEETILTAQQILGDISIQSVILKEDGVIRKKAYLTTSEQLEKVKELWNQIKVKESSDVTVQELDILYGEPSRIIQINDNLELYVDATLKRIYIDSKGYELIEFPRELFNEIMETAGVNEITPDENYIREYYERFQKIGADNLAEEMMQKYGDILRGIE</sequence>
<dbReference type="Proteomes" id="UP000824201">
    <property type="component" value="Unassembled WGS sequence"/>
</dbReference>
<name>A0A9D1JC69_9FIRM</name>
<keyword evidence="1" id="KW-0732">Signal</keyword>
<feature type="chain" id="PRO_5038527026" description="Bypass of forespore C C-terminal domain-containing protein" evidence="1">
    <location>
        <begin position="21"/>
        <end position="203"/>
    </location>
</feature>
<dbReference type="AlphaFoldDB" id="A0A9D1JC69"/>
<gene>
    <name evidence="2" type="ORF">IAC96_01955</name>
</gene>